<dbReference type="GO" id="GO:0016812">
    <property type="term" value="F:hydrolase activity, acting on carbon-nitrogen (but not peptide) bonds, in cyclic amides"/>
    <property type="evidence" value="ECO:0007669"/>
    <property type="project" value="InterPro"/>
</dbReference>
<proteinExistence type="predicted"/>
<dbReference type="AlphaFoldDB" id="A0A1E1LGX2"/>
<sequence>MTAILLFRQLEIPCSRRADDVALRGQAPTATTPARSKTTFVRQHTTTFSQTQHINHNWRISRVNHLRETETILLRLNPSSLFEAKTIINRRLDSLEAWSLALKTRLTPYIRTQLHLQIPRAEQSTHTIKQDDALLQSRKASNWYTVAERRNAVQLRSARTVANQHLGLPAPRSRDGAFHAPYRATPIHDPPQDVHVHVRTASPPAKFAHANSSLAARVQ</sequence>
<dbReference type="Proteomes" id="UP000178912">
    <property type="component" value="Unassembled WGS sequence"/>
</dbReference>
<dbReference type="InterPro" id="IPR002195">
    <property type="entry name" value="Dihydroorotase_CS"/>
</dbReference>
<dbReference type="PROSITE" id="PS00482">
    <property type="entry name" value="DIHYDROOROTASE_1"/>
    <property type="match status" value="1"/>
</dbReference>
<accession>A0A1E1LGX2</accession>
<name>A0A1E1LGX2_9HELO</name>
<reference evidence="2" key="1">
    <citation type="submission" date="2016-03" db="EMBL/GenBank/DDBJ databases">
        <authorList>
            <person name="Guldener U."/>
        </authorList>
    </citation>
    <scope>NUCLEOTIDE SEQUENCE [LARGE SCALE GENOMIC DNA]</scope>
    <source>
        <strain evidence="2">04CH-RAC-A.6.1</strain>
    </source>
</reference>
<organism evidence="1 2">
    <name type="scientific">Rhynchosporium agropyri</name>
    <dbReference type="NCBI Taxonomy" id="914238"/>
    <lineage>
        <taxon>Eukaryota</taxon>
        <taxon>Fungi</taxon>
        <taxon>Dikarya</taxon>
        <taxon>Ascomycota</taxon>
        <taxon>Pezizomycotina</taxon>
        <taxon>Leotiomycetes</taxon>
        <taxon>Helotiales</taxon>
        <taxon>Ploettnerulaceae</taxon>
        <taxon>Rhynchosporium</taxon>
    </lineage>
</organism>
<evidence type="ECO:0000313" key="2">
    <source>
        <dbReference type="Proteomes" id="UP000178912"/>
    </source>
</evidence>
<protein>
    <submittedName>
        <fullName evidence="1">Uncharacterized protein</fullName>
    </submittedName>
</protein>
<gene>
    <name evidence="1" type="ORF">RAG0_14410</name>
</gene>
<dbReference type="EMBL" id="FJUX01000119">
    <property type="protein sequence ID" value="CZT09747.1"/>
    <property type="molecule type" value="Genomic_DNA"/>
</dbReference>
<keyword evidence="2" id="KW-1185">Reference proteome</keyword>
<evidence type="ECO:0000313" key="1">
    <source>
        <dbReference type="EMBL" id="CZT09747.1"/>
    </source>
</evidence>